<evidence type="ECO:0000313" key="6">
    <source>
        <dbReference type="EMBL" id="MBE1605851.1"/>
    </source>
</evidence>
<dbReference type="PRINTS" id="PR00455">
    <property type="entry name" value="HTHTETR"/>
</dbReference>
<dbReference type="Gene3D" id="1.10.10.60">
    <property type="entry name" value="Homeodomain-like"/>
    <property type="match status" value="1"/>
</dbReference>
<dbReference type="PANTHER" id="PTHR47506">
    <property type="entry name" value="TRANSCRIPTIONAL REGULATORY PROTEIN"/>
    <property type="match status" value="1"/>
</dbReference>
<dbReference type="Proteomes" id="UP000638648">
    <property type="component" value="Unassembled WGS sequence"/>
</dbReference>
<accession>A0A927RI61</accession>
<dbReference type="PROSITE" id="PS01081">
    <property type="entry name" value="HTH_TETR_1"/>
    <property type="match status" value="1"/>
</dbReference>
<name>A0A927RI61_9ACTN</name>
<evidence type="ECO:0000256" key="2">
    <source>
        <dbReference type="ARBA" id="ARBA00023125"/>
    </source>
</evidence>
<organism evidence="6 7">
    <name type="scientific">Actinopolymorpha pittospori</name>
    <dbReference type="NCBI Taxonomy" id="648752"/>
    <lineage>
        <taxon>Bacteria</taxon>
        <taxon>Bacillati</taxon>
        <taxon>Actinomycetota</taxon>
        <taxon>Actinomycetes</taxon>
        <taxon>Propionibacteriales</taxon>
        <taxon>Actinopolymorphaceae</taxon>
        <taxon>Actinopolymorpha</taxon>
    </lineage>
</organism>
<keyword evidence="3" id="KW-0804">Transcription</keyword>
<keyword evidence="7" id="KW-1185">Reference proteome</keyword>
<dbReference type="InterPro" id="IPR036271">
    <property type="entry name" value="Tet_transcr_reg_TetR-rel_C_sf"/>
</dbReference>
<evidence type="ECO:0000313" key="7">
    <source>
        <dbReference type="Proteomes" id="UP000638648"/>
    </source>
</evidence>
<comment type="caution">
    <text evidence="6">The sequence shown here is derived from an EMBL/GenBank/DDBJ whole genome shotgun (WGS) entry which is preliminary data.</text>
</comment>
<dbReference type="InterPro" id="IPR001647">
    <property type="entry name" value="HTH_TetR"/>
</dbReference>
<proteinExistence type="predicted"/>
<dbReference type="Gene3D" id="1.10.357.10">
    <property type="entry name" value="Tetracycline Repressor, domain 2"/>
    <property type="match status" value="1"/>
</dbReference>
<dbReference type="SUPFAM" id="SSF48498">
    <property type="entry name" value="Tetracyclin repressor-like, C-terminal domain"/>
    <property type="match status" value="1"/>
</dbReference>
<dbReference type="PROSITE" id="PS50977">
    <property type="entry name" value="HTH_TETR_2"/>
    <property type="match status" value="1"/>
</dbReference>
<dbReference type="AlphaFoldDB" id="A0A927RI61"/>
<evidence type="ECO:0000259" key="5">
    <source>
        <dbReference type="PROSITE" id="PS50977"/>
    </source>
</evidence>
<dbReference type="Pfam" id="PF16925">
    <property type="entry name" value="TetR_C_13"/>
    <property type="match status" value="1"/>
</dbReference>
<feature type="domain" description="HTH tetR-type" evidence="5">
    <location>
        <begin position="8"/>
        <end position="68"/>
    </location>
</feature>
<dbReference type="InterPro" id="IPR009057">
    <property type="entry name" value="Homeodomain-like_sf"/>
</dbReference>
<dbReference type="InterPro" id="IPR011075">
    <property type="entry name" value="TetR_C"/>
</dbReference>
<feature type="DNA-binding region" description="H-T-H motif" evidence="4">
    <location>
        <begin position="31"/>
        <end position="50"/>
    </location>
</feature>
<dbReference type="InterPro" id="IPR023772">
    <property type="entry name" value="DNA-bd_HTH_TetR-type_CS"/>
</dbReference>
<reference evidence="6" key="1">
    <citation type="submission" date="2020-10" db="EMBL/GenBank/DDBJ databases">
        <title>Sequencing the genomes of 1000 actinobacteria strains.</title>
        <authorList>
            <person name="Klenk H.-P."/>
        </authorList>
    </citation>
    <scope>NUCLEOTIDE SEQUENCE</scope>
    <source>
        <strain evidence="6">DSM 45354</strain>
    </source>
</reference>
<sequence length="197" mass="21009">MARGRPREFDLDQVLQAALNVFWGKGYEGTTMADLSEATGLNPGSIYAAFGSKAGLFKQVVDRYVATAFSYGSHSVEADSVREVIRRWLTGASESATGETTPAGCLLVQGALVTGDAAREVGQDLTDRRKAARVMLTERFAQAQESGDLSADVEPRIAARYVVALAEGIAVEAASGASREALLNLVDLAVRRLPWEA</sequence>
<dbReference type="EMBL" id="JADBEM010000001">
    <property type="protein sequence ID" value="MBE1605851.1"/>
    <property type="molecule type" value="Genomic_DNA"/>
</dbReference>
<keyword evidence="1" id="KW-0805">Transcription regulation</keyword>
<evidence type="ECO:0000256" key="4">
    <source>
        <dbReference type="PROSITE-ProRule" id="PRU00335"/>
    </source>
</evidence>
<dbReference type="Pfam" id="PF00440">
    <property type="entry name" value="TetR_N"/>
    <property type="match status" value="1"/>
</dbReference>
<dbReference type="GO" id="GO:0003677">
    <property type="term" value="F:DNA binding"/>
    <property type="evidence" value="ECO:0007669"/>
    <property type="project" value="UniProtKB-UniRule"/>
</dbReference>
<keyword evidence="2 4" id="KW-0238">DNA-binding</keyword>
<dbReference type="RefSeq" id="WP_192750077.1">
    <property type="nucleotide sequence ID" value="NZ_BAABJL010000206.1"/>
</dbReference>
<evidence type="ECO:0000256" key="3">
    <source>
        <dbReference type="ARBA" id="ARBA00023163"/>
    </source>
</evidence>
<dbReference type="PANTHER" id="PTHR47506:SF1">
    <property type="entry name" value="HTH-TYPE TRANSCRIPTIONAL REGULATOR YJDC"/>
    <property type="match status" value="1"/>
</dbReference>
<gene>
    <name evidence="6" type="ORF">HEB94_002699</name>
</gene>
<dbReference type="SUPFAM" id="SSF46689">
    <property type="entry name" value="Homeodomain-like"/>
    <property type="match status" value="1"/>
</dbReference>
<protein>
    <submittedName>
        <fullName evidence="6">AcrR family transcriptional regulator</fullName>
    </submittedName>
</protein>
<evidence type="ECO:0000256" key="1">
    <source>
        <dbReference type="ARBA" id="ARBA00023015"/>
    </source>
</evidence>